<keyword evidence="2" id="KW-1133">Transmembrane helix</keyword>
<keyword evidence="4" id="KW-1185">Reference proteome</keyword>
<evidence type="ECO:0008006" key="5">
    <source>
        <dbReference type="Google" id="ProtNLM"/>
    </source>
</evidence>
<evidence type="ECO:0000256" key="1">
    <source>
        <dbReference type="SAM" id="MobiDB-lite"/>
    </source>
</evidence>
<dbReference type="Pfam" id="PF14045">
    <property type="entry name" value="YIEGIA"/>
    <property type="match status" value="1"/>
</dbReference>
<protein>
    <recommendedName>
        <fullName evidence="5">YIEGIA protein</fullName>
    </recommendedName>
</protein>
<sequence length="306" mass="33727">MDKYFISIVTSLIMGTLARVLMMKVDYRQYPTYPQAYLSHFTLGIIAAALGAVAIPSIAEKEFVAVTFLALAAQQFRDVRNMERQSLDNIEVTELVPRGTAYIEDIAKTFEARNYMAILTAIGSSIGVYIAIYFKLHWSVQIVIGVVFGAIVIFYLTQMLKGGAIDDIADVRVAEITFEGPLLTIAGVPVMNIGLKESRKIFQDVGIAVEIIPKNPYAVAILGNIGQRQSIQHNAATQLGIRKDLDEPDFTPIARRNPENGNIVMALITMESDAEALVEVVKRSPVLESSKRKPVDAAGNHKNREK</sequence>
<feature type="transmembrane region" description="Helical" evidence="2">
    <location>
        <begin position="138"/>
        <end position="156"/>
    </location>
</feature>
<dbReference type="STRING" id="1120976.SAMN03080606_00367"/>
<feature type="transmembrane region" description="Helical" evidence="2">
    <location>
        <begin position="115"/>
        <end position="132"/>
    </location>
</feature>
<gene>
    <name evidence="3" type="ORF">SAMN03080606_00367</name>
</gene>
<feature type="transmembrane region" description="Helical" evidence="2">
    <location>
        <begin position="37"/>
        <end position="59"/>
    </location>
</feature>
<keyword evidence="2" id="KW-0472">Membrane</keyword>
<evidence type="ECO:0000313" key="4">
    <source>
        <dbReference type="Proteomes" id="UP000198636"/>
    </source>
</evidence>
<dbReference type="InterPro" id="IPR025918">
    <property type="entry name" value="YIEGIA"/>
</dbReference>
<reference evidence="3 4" key="1">
    <citation type="submission" date="2016-10" db="EMBL/GenBank/DDBJ databases">
        <authorList>
            <person name="de Groot N.N."/>
        </authorList>
    </citation>
    <scope>NUCLEOTIDE SEQUENCE [LARGE SCALE GENOMIC DNA]</scope>
    <source>
        <strain evidence="3 4">DSM 18978</strain>
    </source>
</reference>
<dbReference type="AlphaFoldDB" id="A0A1G5BC99"/>
<keyword evidence="2" id="KW-0812">Transmembrane</keyword>
<dbReference type="EMBL" id="FMUS01000002">
    <property type="protein sequence ID" value="SCX87739.1"/>
    <property type="molecule type" value="Genomic_DNA"/>
</dbReference>
<dbReference type="RefSeq" id="WP_091539309.1">
    <property type="nucleotide sequence ID" value="NZ_FMUS01000002.1"/>
</dbReference>
<feature type="region of interest" description="Disordered" evidence="1">
    <location>
        <begin position="287"/>
        <end position="306"/>
    </location>
</feature>
<dbReference type="Proteomes" id="UP000198636">
    <property type="component" value="Unassembled WGS sequence"/>
</dbReference>
<feature type="transmembrane region" description="Helical" evidence="2">
    <location>
        <begin position="5"/>
        <end position="25"/>
    </location>
</feature>
<name>A0A1G5BC99_9FIRM</name>
<proteinExistence type="predicted"/>
<evidence type="ECO:0000313" key="3">
    <source>
        <dbReference type="EMBL" id="SCX87739.1"/>
    </source>
</evidence>
<accession>A0A1G5BC99</accession>
<organism evidence="3 4">
    <name type="scientific">Alkaliphilus peptidifermentans DSM 18978</name>
    <dbReference type="NCBI Taxonomy" id="1120976"/>
    <lineage>
        <taxon>Bacteria</taxon>
        <taxon>Bacillati</taxon>
        <taxon>Bacillota</taxon>
        <taxon>Clostridia</taxon>
        <taxon>Peptostreptococcales</taxon>
        <taxon>Natronincolaceae</taxon>
        <taxon>Alkaliphilus</taxon>
    </lineage>
</organism>
<evidence type="ECO:0000256" key="2">
    <source>
        <dbReference type="SAM" id="Phobius"/>
    </source>
</evidence>
<dbReference type="OrthoDB" id="1846546at2"/>